<dbReference type="GO" id="GO:0008270">
    <property type="term" value="F:zinc ion binding"/>
    <property type="evidence" value="ECO:0007669"/>
    <property type="project" value="UniProtKB-KW"/>
</dbReference>
<evidence type="ECO:0000256" key="3">
    <source>
        <dbReference type="ARBA" id="ARBA00022723"/>
    </source>
</evidence>
<keyword evidence="2 10" id="KW-0812">Transmembrane</keyword>
<dbReference type="InterPro" id="IPR001841">
    <property type="entry name" value="Znf_RING"/>
</dbReference>
<dbReference type="SUPFAM" id="SSF57850">
    <property type="entry name" value="RING/U-box"/>
    <property type="match status" value="1"/>
</dbReference>
<evidence type="ECO:0000256" key="7">
    <source>
        <dbReference type="ARBA" id="ARBA00023136"/>
    </source>
</evidence>
<evidence type="ECO:0000256" key="1">
    <source>
        <dbReference type="ARBA" id="ARBA00004167"/>
    </source>
</evidence>
<comment type="subcellular location">
    <subcellularLocation>
        <location evidence="1">Membrane</location>
        <topology evidence="1">Single-pass membrane protein</topology>
    </subcellularLocation>
</comment>
<gene>
    <name evidence="10" type="ORF">AYI69_g10024</name>
</gene>
<feature type="region of interest" description="Disordered" evidence="8">
    <location>
        <begin position="111"/>
        <end position="134"/>
    </location>
</feature>
<keyword evidence="11" id="KW-1185">Reference proteome</keyword>
<dbReference type="EMBL" id="LSSM01006327">
    <property type="protein sequence ID" value="OMJ11004.1"/>
    <property type="molecule type" value="Genomic_DNA"/>
</dbReference>
<reference evidence="11" key="1">
    <citation type="submission" date="2017-01" db="EMBL/GenBank/DDBJ databases">
        <authorList>
            <person name="Wang Y."/>
            <person name="White M."/>
            <person name="Kvist S."/>
            <person name="Moncalvo J.-M."/>
        </authorList>
    </citation>
    <scope>NUCLEOTIDE SEQUENCE [LARGE SCALE GENOMIC DNA]</scope>
    <source>
        <strain evidence="11">ID-206-W2</strain>
    </source>
</reference>
<evidence type="ECO:0000259" key="9">
    <source>
        <dbReference type="SMART" id="SM00184"/>
    </source>
</evidence>
<dbReference type="Proteomes" id="UP000187429">
    <property type="component" value="Unassembled WGS sequence"/>
</dbReference>
<dbReference type="PANTHER" id="PTHR47168">
    <property type="entry name" value="RING ZINC FINGER DOMAIN SUPERFAMILY PROTEIN-RELATED"/>
    <property type="match status" value="1"/>
</dbReference>
<sequence>MLSFWLRNRSLRLRDLAPDLIVSSLPTRSFVKSNLKPDDDIICPICLDDYADKDLLRVLPCNHEFHKCPICKSDVCPPTETTALLPRNISSGAENIILTNSVTSIIETETAPLITPQPPPPPSEENIVDSTTAV</sequence>
<evidence type="ECO:0000256" key="2">
    <source>
        <dbReference type="ARBA" id="ARBA00022692"/>
    </source>
</evidence>
<keyword evidence="10" id="KW-0675">Receptor</keyword>
<organism evidence="10 11">
    <name type="scientific">Smittium culicis</name>
    <dbReference type="NCBI Taxonomy" id="133412"/>
    <lineage>
        <taxon>Eukaryota</taxon>
        <taxon>Fungi</taxon>
        <taxon>Fungi incertae sedis</taxon>
        <taxon>Zoopagomycota</taxon>
        <taxon>Kickxellomycotina</taxon>
        <taxon>Harpellomycetes</taxon>
        <taxon>Harpellales</taxon>
        <taxon>Legeriomycetaceae</taxon>
        <taxon>Smittium</taxon>
    </lineage>
</organism>
<keyword evidence="5" id="KW-0862">Zinc</keyword>
<name>A0A1R1X8N9_9FUNG</name>
<comment type="caution">
    <text evidence="10">The sequence shown here is derived from an EMBL/GenBank/DDBJ whole genome shotgun (WGS) entry which is preliminary data.</text>
</comment>
<evidence type="ECO:0000256" key="8">
    <source>
        <dbReference type="SAM" id="MobiDB-lite"/>
    </source>
</evidence>
<keyword evidence="4" id="KW-0863">Zinc-finger</keyword>
<dbReference type="InterPro" id="IPR013083">
    <property type="entry name" value="Znf_RING/FYVE/PHD"/>
</dbReference>
<accession>A0A1R1X8N9</accession>
<evidence type="ECO:0000313" key="11">
    <source>
        <dbReference type="Proteomes" id="UP000187429"/>
    </source>
</evidence>
<dbReference type="InterPro" id="IPR051653">
    <property type="entry name" value="E3_ligase_sorting_rcpt"/>
</dbReference>
<evidence type="ECO:0000313" key="10">
    <source>
        <dbReference type="EMBL" id="OMJ11004.1"/>
    </source>
</evidence>
<dbReference type="Pfam" id="PF17123">
    <property type="entry name" value="zf-RING_11"/>
    <property type="match status" value="1"/>
</dbReference>
<evidence type="ECO:0000256" key="6">
    <source>
        <dbReference type="ARBA" id="ARBA00022989"/>
    </source>
</evidence>
<keyword evidence="6" id="KW-1133">Transmembrane helix</keyword>
<evidence type="ECO:0000256" key="4">
    <source>
        <dbReference type="ARBA" id="ARBA00022771"/>
    </source>
</evidence>
<dbReference type="GO" id="GO:0016020">
    <property type="term" value="C:membrane"/>
    <property type="evidence" value="ECO:0007669"/>
    <property type="project" value="UniProtKB-SubCell"/>
</dbReference>
<feature type="domain" description="RING-type" evidence="9">
    <location>
        <begin position="43"/>
        <end position="71"/>
    </location>
</feature>
<keyword evidence="7" id="KW-0472">Membrane</keyword>
<evidence type="ECO:0000256" key="5">
    <source>
        <dbReference type="ARBA" id="ARBA00022833"/>
    </source>
</evidence>
<dbReference type="PANTHER" id="PTHR47168:SF1">
    <property type="entry name" value="OS02G0798600 PROTEIN"/>
    <property type="match status" value="1"/>
</dbReference>
<dbReference type="Gene3D" id="3.30.40.10">
    <property type="entry name" value="Zinc/RING finger domain, C3HC4 (zinc finger)"/>
    <property type="match status" value="1"/>
</dbReference>
<proteinExistence type="predicted"/>
<dbReference type="AlphaFoldDB" id="A0A1R1X8N9"/>
<protein>
    <submittedName>
        <fullName evidence="10">Receptor homology region, transmembrane domain-and RING domain-containing protein 2</fullName>
    </submittedName>
</protein>
<dbReference type="OrthoDB" id="8062037at2759"/>
<dbReference type="SMART" id="SM00184">
    <property type="entry name" value="RING"/>
    <property type="match status" value="1"/>
</dbReference>
<keyword evidence="3" id="KW-0479">Metal-binding</keyword>